<feature type="transmembrane region" description="Helical" evidence="6">
    <location>
        <begin position="236"/>
        <end position="256"/>
    </location>
</feature>
<keyword evidence="4 6" id="KW-1133">Transmembrane helix</keyword>
<dbReference type="InterPro" id="IPR002293">
    <property type="entry name" value="AA/rel_permease1"/>
</dbReference>
<evidence type="ECO:0000256" key="4">
    <source>
        <dbReference type="ARBA" id="ARBA00022989"/>
    </source>
</evidence>
<comment type="caution">
    <text evidence="7">The sequence shown here is derived from an EMBL/GenBank/DDBJ whole genome shotgun (WGS) entry which is preliminary data.</text>
</comment>
<feature type="transmembrane region" description="Helical" evidence="6">
    <location>
        <begin position="192"/>
        <end position="216"/>
    </location>
</feature>
<gene>
    <name evidence="7" type="ORF">GCM10009759_69940</name>
</gene>
<dbReference type="PANTHER" id="PTHR42770">
    <property type="entry name" value="AMINO ACID TRANSPORTER-RELATED"/>
    <property type="match status" value="1"/>
</dbReference>
<evidence type="ECO:0000256" key="2">
    <source>
        <dbReference type="ARBA" id="ARBA00022475"/>
    </source>
</evidence>
<dbReference type="Pfam" id="PF13520">
    <property type="entry name" value="AA_permease_2"/>
    <property type="match status" value="1"/>
</dbReference>
<reference evidence="7 8" key="1">
    <citation type="journal article" date="2019" name="Int. J. Syst. Evol. Microbiol.">
        <title>The Global Catalogue of Microorganisms (GCM) 10K type strain sequencing project: providing services to taxonomists for standard genome sequencing and annotation.</title>
        <authorList>
            <consortium name="The Broad Institute Genomics Platform"/>
            <consortium name="The Broad Institute Genome Sequencing Center for Infectious Disease"/>
            <person name="Wu L."/>
            <person name="Ma J."/>
        </authorList>
    </citation>
    <scope>NUCLEOTIDE SEQUENCE [LARGE SCALE GENOMIC DNA]</scope>
    <source>
        <strain evidence="7 8">JCM 14559</strain>
    </source>
</reference>
<feature type="transmembrane region" description="Helical" evidence="6">
    <location>
        <begin position="52"/>
        <end position="71"/>
    </location>
</feature>
<feature type="transmembrane region" description="Helical" evidence="6">
    <location>
        <begin position="340"/>
        <end position="361"/>
    </location>
</feature>
<feature type="transmembrane region" description="Helical" evidence="6">
    <location>
        <begin position="21"/>
        <end position="46"/>
    </location>
</feature>
<evidence type="ECO:0000313" key="8">
    <source>
        <dbReference type="Proteomes" id="UP001500897"/>
    </source>
</evidence>
<keyword evidence="3 6" id="KW-0812">Transmembrane</keyword>
<keyword evidence="2" id="KW-1003">Cell membrane</keyword>
<keyword evidence="8" id="KW-1185">Reference proteome</keyword>
<dbReference type="RefSeq" id="WP_344558166.1">
    <property type="nucleotide sequence ID" value="NZ_BAAANS010000075.1"/>
</dbReference>
<dbReference type="Proteomes" id="UP001500897">
    <property type="component" value="Unassembled WGS sequence"/>
</dbReference>
<feature type="transmembrane region" description="Helical" evidence="6">
    <location>
        <begin position="134"/>
        <end position="153"/>
    </location>
</feature>
<organism evidence="7 8">
    <name type="scientific">Kitasatospora saccharophila</name>
    <dbReference type="NCBI Taxonomy" id="407973"/>
    <lineage>
        <taxon>Bacteria</taxon>
        <taxon>Bacillati</taxon>
        <taxon>Actinomycetota</taxon>
        <taxon>Actinomycetes</taxon>
        <taxon>Kitasatosporales</taxon>
        <taxon>Streptomycetaceae</taxon>
        <taxon>Kitasatospora</taxon>
    </lineage>
</organism>
<feature type="transmembrane region" description="Helical" evidence="6">
    <location>
        <begin position="367"/>
        <end position="394"/>
    </location>
</feature>
<keyword evidence="5 6" id="KW-0472">Membrane</keyword>
<sequence length="491" mass="50872">MAENNTPEPTLRSGTLGTGDIAFFVVSAAAPLTIMAGIAPFAILSGGIGAPAGYLFAGLVLAVFAVGFTTMSRHVGNGGAFYAYITKGLGRTAGVASAVLALFAYNACQIGMYGLLATSAHDTVQMLWGIDVPWPVYALAGVALVWFAGYRSIDFGAKVLGVLLVAETGILLVLAVAVLLKGGAHGLDLQPFAPAHAFSPGTGALLAFAFGAFIGFESTAIYRSEARDPKRTIPRATYIAVGFLAVFYAFVCWVIIEAFGAGQVVEAITADPTSLFFTAAHDYVGAWAADAMHILIVSSVFAALLAFHNAINRYTHALATEGVLPARLGRIHPRHGSPHTAGLLQTALSAVVIGAFAAAGADPYLQLLIWVNTPGVIGIVLLQALAALAVPFFFRRISHREGALRTVVAPVASVLLMAGALYLVISKIALLTGASASVNTLLIVLVPVVLAAGAVLGRWLRAARPEVYARLAADPEEAAGRPDRPAEAATV</sequence>
<evidence type="ECO:0000256" key="6">
    <source>
        <dbReference type="SAM" id="Phobius"/>
    </source>
</evidence>
<feature type="transmembrane region" description="Helical" evidence="6">
    <location>
        <begin position="284"/>
        <end position="307"/>
    </location>
</feature>
<dbReference type="Gene3D" id="1.20.1740.10">
    <property type="entry name" value="Amino acid/polyamine transporter I"/>
    <property type="match status" value="1"/>
</dbReference>
<evidence type="ECO:0000313" key="7">
    <source>
        <dbReference type="EMBL" id="GAA2120791.1"/>
    </source>
</evidence>
<feature type="transmembrane region" description="Helical" evidence="6">
    <location>
        <begin position="406"/>
        <end position="425"/>
    </location>
</feature>
<feature type="transmembrane region" description="Helical" evidence="6">
    <location>
        <begin position="92"/>
        <end position="114"/>
    </location>
</feature>
<accession>A0ABN2Y1N5</accession>
<protein>
    <submittedName>
        <fullName evidence="7">APC family permease</fullName>
    </submittedName>
</protein>
<dbReference type="PANTHER" id="PTHR42770:SF16">
    <property type="entry name" value="AMINO ACID PERMEASE"/>
    <property type="match status" value="1"/>
</dbReference>
<evidence type="ECO:0000256" key="5">
    <source>
        <dbReference type="ARBA" id="ARBA00023136"/>
    </source>
</evidence>
<evidence type="ECO:0000256" key="1">
    <source>
        <dbReference type="ARBA" id="ARBA00004651"/>
    </source>
</evidence>
<feature type="transmembrane region" description="Helical" evidence="6">
    <location>
        <begin position="160"/>
        <end position="180"/>
    </location>
</feature>
<evidence type="ECO:0000256" key="3">
    <source>
        <dbReference type="ARBA" id="ARBA00022692"/>
    </source>
</evidence>
<dbReference type="PIRSF" id="PIRSF006060">
    <property type="entry name" value="AA_transporter"/>
    <property type="match status" value="1"/>
</dbReference>
<dbReference type="InterPro" id="IPR050367">
    <property type="entry name" value="APC_superfamily"/>
</dbReference>
<dbReference type="EMBL" id="BAAANS010000075">
    <property type="protein sequence ID" value="GAA2120791.1"/>
    <property type="molecule type" value="Genomic_DNA"/>
</dbReference>
<proteinExistence type="predicted"/>
<name>A0ABN2Y1N5_9ACTN</name>
<feature type="transmembrane region" description="Helical" evidence="6">
    <location>
        <begin position="437"/>
        <end position="460"/>
    </location>
</feature>
<comment type="subcellular location">
    <subcellularLocation>
        <location evidence="1">Cell membrane</location>
        <topology evidence="1">Multi-pass membrane protein</topology>
    </subcellularLocation>
</comment>